<organism evidence="3 4">
    <name type="scientific">Parasponia andersonii</name>
    <name type="common">Sponia andersonii</name>
    <dbReference type="NCBI Taxonomy" id="3476"/>
    <lineage>
        <taxon>Eukaryota</taxon>
        <taxon>Viridiplantae</taxon>
        <taxon>Streptophyta</taxon>
        <taxon>Embryophyta</taxon>
        <taxon>Tracheophyta</taxon>
        <taxon>Spermatophyta</taxon>
        <taxon>Magnoliopsida</taxon>
        <taxon>eudicotyledons</taxon>
        <taxon>Gunneridae</taxon>
        <taxon>Pentapetalae</taxon>
        <taxon>rosids</taxon>
        <taxon>fabids</taxon>
        <taxon>Rosales</taxon>
        <taxon>Cannabaceae</taxon>
        <taxon>Parasponia</taxon>
    </lineage>
</organism>
<evidence type="ECO:0000313" key="4">
    <source>
        <dbReference type="Proteomes" id="UP000237105"/>
    </source>
</evidence>
<feature type="repeat" description="PPR" evidence="2">
    <location>
        <begin position="163"/>
        <end position="193"/>
    </location>
</feature>
<comment type="caution">
    <text evidence="3">The sequence shown here is derived from an EMBL/GenBank/DDBJ whole genome shotgun (WGS) entry which is preliminary data.</text>
</comment>
<keyword evidence="1" id="KW-0677">Repeat</keyword>
<dbReference type="Pfam" id="PF20431">
    <property type="entry name" value="E_motif"/>
    <property type="match status" value="1"/>
</dbReference>
<evidence type="ECO:0000313" key="3">
    <source>
        <dbReference type="EMBL" id="PON63979.1"/>
    </source>
</evidence>
<dbReference type="GO" id="GO:0009451">
    <property type="term" value="P:RNA modification"/>
    <property type="evidence" value="ECO:0007669"/>
    <property type="project" value="InterPro"/>
</dbReference>
<dbReference type="InterPro" id="IPR046848">
    <property type="entry name" value="E_motif"/>
</dbReference>
<dbReference type="InterPro" id="IPR011990">
    <property type="entry name" value="TPR-like_helical_dom_sf"/>
</dbReference>
<dbReference type="Pfam" id="PF13041">
    <property type="entry name" value="PPR_2"/>
    <property type="match status" value="2"/>
</dbReference>
<dbReference type="EMBL" id="JXTB01000099">
    <property type="protein sequence ID" value="PON63979.1"/>
    <property type="molecule type" value="Genomic_DNA"/>
</dbReference>
<feature type="repeat" description="PPR" evidence="2">
    <location>
        <begin position="264"/>
        <end position="294"/>
    </location>
</feature>
<dbReference type="PANTHER" id="PTHR47926:SF432">
    <property type="entry name" value="(WILD MALAYSIAN BANANA) HYPOTHETICAL PROTEIN"/>
    <property type="match status" value="1"/>
</dbReference>
<sequence length="524" mass="58707">MKVPNLVSFLRHCSSLEHIRQAHGFMVPAGLLNDNVIFAQFIEACSSLGYSSYAYLVFTHKRPKPNVYLYNTMINVLSPMEAISLYNNIFFAGLRPDTYSVPYVLKAVIRLSAVEVGRQIHCQAIGTGLDSNVNVVTSLVRMYSFCGCILDARKVFDGMNVRDVALSNAMVAGYVKMGDVDSAWKVFEEMPERDLISWTSVIAGYAQMKRPKEAVMVFRRMQVENLEPDEVTVLAVLSACAHLGSAELGARIHNYMQKLGFSRKLHLNNALIDMYAKSGSIRKALDVFRSMKERSVITWTTMISGLALHGLGREASEMFSQMESALVKPNEITFIAILSACSHAGLVEMGRWYFNNMALQHGIQPKVEHYGCMIDLLGRAGYLQEAWELVRGMPFEANAAIWGSLLAASNIHGDTDLGEHALQQLMMLEPHNSGNYTLLSNIYAAFGGWDESGMVRKFMRDTGVKKMPGGSFIEVNNRVHQFNAGDTSHSEFYGIFEVLREIFNQLKMVGHLQKERIELLDFDE</sequence>
<accession>A0A2P5CSE6</accession>
<dbReference type="PROSITE" id="PS51375">
    <property type="entry name" value="PPR"/>
    <property type="match status" value="4"/>
</dbReference>
<protein>
    <submittedName>
        <fullName evidence="3">Tetratricopeptide-like helical domain containing protein</fullName>
    </submittedName>
</protein>
<dbReference type="Proteomes" id="UP000237105">
    <property type="component" value="Unassembled WGS sequence"/>
</dbReference>
<dbReference type="PANTHER" id="PTHR47926">
    <property type="entry name" value="PENTATRICOPEPTIDE REPEAT-CONTAINING PROTEIN"/>
    <property type="match status" value="1"/>
</dbReference>
<evidence type="ECO:0000256" key="2">
    <source>
        <dbReference type="PROSITE-ProRule" id="PRU00708"/>
    </source>
</evidence>
<dbReference type="NCBIfam" id="TIGR00756">
    <property type="entry name" value="PPR"/>
    <property type="match status" value="4"/>
</dbReference>
<feature type="repeat" description="PPR" evidence="2">
    <location>
        <begin position="194"/>
        <end position="228"/>
    </location>
</feature>
<feature type="repeat" description="PPR" evidence="2">
    <location>
        <begin position="295"/>
        <end position="329"/>
    </location>
</feature>
<dbReference type="AlphaFoldDB" id="A0A2P5CSE6"/>
<dbReference type="Pfam" id="PF01535">
    <property type="entry name" value="PPR"/>
    <property type="match status" value="2"/>
</dbReference>
<proteinExistence type="predicted"/>
<keyword evidence="4" id="KW-1185">Reference proteome</keyword>
<dbReference type="InterPro" id="IPR002885">
    <property type="entry name" value="PPR_rpt"/>
</dbReference>
<gene>
    <name evidence="3" type="ORF">PanWU01x14_127460</name>
</gene>
<dbReference type="InterPro" id="IPR046960">
    <property type="entry name" value="PPR_At4g14850-like_plant"/>
</dbReference>
<dbReference type="Gene3D" id="1.25.40.10">
    <property type="entry name" value="Tetratricopeptide repeat domain"/>
    <property type="match status" value="3"/>
</dbReference>
<name>A0A2P5CSE6_PARAD</name>
<evidence type="ECO:0000256" key="1">
    <source>
        <dbReference type="ARBA" id="ARBA00022737"/>
    </source>
</evidence>
<dbReference type="OrthoDB" id="185373at2759"/>
<dbReference type="FunFam" id="1.25.40.10:FF:000348">
    <property type="entry name" value="Pentatricopeptide repeat-containing protein chloroplastic"/>
    <property type="match status" value="1"/>
</dbReference>
<dbReference type="FunFam" id="1.25.40.10:FF:000242">
    <property type="entry name" value="Pentatricopeptide repeat-containing protein"/>
    <property type="match status" value="1"/>
</dbReference>
<reference evidence="4" key="1">
    <citation type="submission" date="2016-06" db="EMBL/GenBank/DDBJ databases">
        <title>Parallel loss of symbiosis genes in relatives of nitrogen-fixing non-legume Parasponia.</title>
        <authorList>
            <person name="Van Velzen R."/>
            <person name="Holmer R."/>
            <person name="Bu F."/>
            <person name="Rutten L."/>
            <person name="Van Zeijl A."/>
            <person name="Liu W."/>
            <person name="Santuari L."/>
            <person name="Cao Q."/>
            <person name="Sharma T."/>
            <person name="Shen D."/>
            <person name="Roswanjaya Y."/>
            <person name="Wardhani T."/>
            <person name="Kalhor M.S."/>
            <person name="Jansen J."/>
            <person name="Van den Hoogen J."/>
            <person name="Gungor B."/>
            <person name="Hartog M."/>
            <person name="Hontelez J."/>
            <person name="Verver J."/>
            <person name="Yang W.-C."/>
            <person name="Schijlen E."/>
            <person name="Repin R."/>
            <person name="Schilthuizen M."/>
            <person name="Schranz E."/>
            <person name="Heidstra R."/>
            <person name="Miyata K."/>
            <person name="Fedorova E."/>
            <person name="Kohlen W."/>
            <person name="Bisseling T."/>
            <person name="Smit S."/>
            <person name="Geurts R."/>
        </authorList>
    </citation>
    <scope>NUCLEOTIDE SEQUENCE [LARGE SCALE GENOMIC DNA]</scope>
    <source>
        <strain evidence="4">cv. WU1-14</strain>
    </source>
</reference>
<dbReference type="GO" id="GO:0003723">
    <property type="term" value="F:RNA binding"/>
    <property type="evidence" value="ECO:0007669"/>
    <property type="project" value="InterPro"/>
</dbReference>